<feature type="region of interest" description="Disordered" evidence="1">
    <location>
        <begin position="174"/>
        <end position="214"/>
    </location>
</feature>
<feature type="region of interest" description="Disordered" evidence="1">
    <location>
        <begin position="529"/>
        <end position="609"/>
    </location>
</feature>
<dbReference type="AlphaFoldDB" id="A0A6A4GL11"/>
<feature type="region of interest" description="Disordered" evidence="1">
    <location>
        <begin position="125"/>
        <end position="154"/>
    </location>
</feature>
<evidence type="ECO:0000256" key="1">
    <source>
        <dbReference type="SAM" id="MobiDB-lite"/>
    </source>
</evidence>
<reference evidence="2" key="1">
    <citation type="journal article" date="2019" name="Environ. Microbiol.">
        <title>Fungal ecological strategies reflected in gene transcription - a case study of two litter decomposers.</title>
        <authorList>
            <person name="Barbi F."/>
            <person name="Kohler A."/>
            <person name="Barry K."/>
            <person name="Baskaran P."/>
            <person name="Daum C."/>
            <person name="Fauchery L."/>
            <person name="Ihrmark K."/>
            <person name="Kuo A."/>
            <person name="LaButti K."/>
            <person name="Lipzen A."/>
            <person name="Morin E."/>
            <person name="Grigoriev I.V."/>
            <person name="Henrissat B."/>
            <person name="Lindahl B."/>
            <person name="Martin F."/>
        </authorList>
    </citation>
    <scope>NUCLEOTIDE SEQUENCE</scope>
    <source>
        <strain evidence="2">JB14</strain>
    </source>
</reference>
<feature type="region of interest" description="Disordered" evidence="1">
    <location>
        <begin position="629"/>
        <end position="648"/>
    </location>
</feature>
<keyword evidence="3" id="KW-1185">Reference proteome</keyword>
<evidence type="ECO:0000313" key="3">
    <source>
        <dbReference type="Proteomes" id="UP000799118"/>
    </source>
</evidence>
<sequence>MEGRNKLEPAHPRGDSQPALHGFLTCFFLQKGQFFAMAFVFQKNVLNIAIDASLICKEGPEPISQNVLAMINNSPARPAAVNYQPASSAVVFVAQCIVVKAAATKRVVVTQDFASVAGTSTVPSTVSATHAAVPSPAADPAGHDAVSSSSNAPANHDQTLSLFSLAADPAGPAAISSSSNVPADRGSTPLLTNDEVSSTLPVRKKGAMGPEEKKAARAAAIEKTKRITASMKEYVEEREGWVARIAKEHGISEDRVRQLAGQASSIKTKKAASNWNILVHFKGQELNEDCSMGDKFSLKKIHKVVHNDPEMMDMLKNKDKRIEELHKQYEDEKEEEEKGIMRVSACAGSIHSGKSINACQNEINFLNDNTSAWGFGMVACSSYNSTIQSVFKKWYASSKIMPVSLPPVHALSSRAIRITNSISLASNVKLDASKMQSAIADMIVTGLRELTRTSNLKMSYARYNQDIQAQEGVMIEGWPADIDFCPPSKIKAAYLVKALYDTWKSGEVHWRVMTAAEKRTLREELAELLDDEEEEDSDGEDEANYHLKKHPAKKARKGKGSVADENGAQRKKGRGLKESVADKEGTQRKKGRGSKAAKKPYVFGPAGIAGTPSLAEKLAMQKRGVEAFTKELGRSRNGEPEEEGQVGA</sequence>
<dbReference type="Proteomes" id="UP000799118">
    <property type="component" value="Unassembled WGS sequence"/>
</dbReference>
<name>A0A6A4GL11_9AGAR</name>
<feature type="compositionally biased region" description="Basic and acidic residues" evidence="1">
    <location>
        <begin position="575"/>
        <end position="587"/>
    </location>
</feature>
<feature type="compositionally biased region" description="Basic residues" evidence="1">
    <location>
        <begin position="546"/>
        <end position="559"/>
    </location>
</feature>
<dbReference type="EMBL" id="ML769916">
    <property type="protein sequence ID" value="KAE9386060.1"/>
    <property type="molecule type" value="Genomic_DNA"/>
</dbReference>
<evidence type="ECO:0000313" key="2">
    <source>
        <dbReference type="EMBL" id="KAE9386060.1"/>
    </source>
</evidence>
<organism evidence="2 3">
    <name type="scientific">Gymnopus androsaceus JB14</name>
    <dbReference type="NCBI Taxonomy" id="1447944"/>
    <lineage>
        <taxon>Eukaryota</taxon>
        <taxon>Fungi</taxon>
        <taxon>Dikarya</taxon>
        <taxon>Basidiomycota</taxon>
        <taxon>Agaricomycotina</taxon>
        <taxon>Agaricomycetes</taxon>
        <taxon>Agaricomycetidae</taxon>
        <taxon>Agaricales</taxon>
        <taxon>Marasmiineae</taxon>
        <taxon>Omphalotaceae</taxon>
        <taxon>Gymnopus</taxon>
    </lineage>
</organism>
<protein>
    <submittedName>
        <fullName evidence="2">Uncharacterized protein</fullName>
    </submittedName>
</protein>
<accession>A0A6A4GL11</accession>
<feature type="compositionally biased region" description="Acidic residues" evidence="1">
    <location>
        <begin position="529"/>
        <end position="542"/>
    </location>
</feature>
<gene>
    <name evidence="2" type="ORF">BT96DRAFT_1006441</name>
</gene>
<feature type="compositionally biased region" description="Basic and acidic residues" evidence="1">
    <location>
        <begin position="629"/>
        <end position="639"/>
    </location>
</feature>
<dbReference type="OrthoDB" id="3253416at2759"/>
<feature type="compositionally biased region" description="Polar residues" evidence="1">
    <location>
        <begin position="189"/>
        <end position="200"/>
    </location>
</feature>
<proteinExistence type="predicted"/>
<feature type="compositionally biased region" description="Basic residues" evidence="1">
    <location>
        <begin position="588"/>
        <end position="598"/>
    </location>
</feature>